<dbReference type="AlphaFoldDB" id="A0A271IY29"/>
<dbReference type="InterPro" id="IPR015943">
    <property type="entry name" value="WD40/YVTN_repeat-like_dom_sf"/>
</dbReference>
<name>A0A271IY29_9BACT</name>
<accession>A0A271IY29</accession>
<sequence length="374" mass="37632">MSPASMLPPWTPTALSAVVVALALDGGTAYAGLDDGRVLRSPNGGGPWEVVADAPGPVPVALLAVPGALLLGGPDGLDRIAADGRPLPTDGLPEGPVVSFARAGGVAMAGTDGHGVFRSEDDGRTWIASNGGLPFRGVGLGVSGFASTEAALFVAHALGVSRSRDAGRAWEAAGAGLPLRIGHLAVAASGPRLFAEADGRLFQLDGDVWAERDAATVGLLGADAHALYALDASHDLVWRAAEGGPWRPYGDGLPAPPHALAPGPAWRLAALDDGGLWRRPATSPPASAPVPSLDGVPPFLASTPAELTVTLPVASHVVLSLVGTDGAEAARLAEGPYPAGVHPVPLSAEGLPSGLYRCRLVVADHVVSHPLAVL</sequence>
<gene>
    <name evidence="1" type="ORF">BSZ37_05790</name>
</gene>
<evidence type="ECO:0008006" key="3">
    <source>
        <dbReference type="Google" id="ProtNLM"/>
    </source>
</evidence>
<dbReference type="SUPFAM" id="SSF110296">
    <property type="entry name" value="Oligoxyloglucan reducing end-specific cellobiohydrolase"/>
    <property type="match status" value="1"/>
</dbReference>
<evidence type="ECO:0000313" key="2">
    <source>
        <dbReference type="Proteomes" id="UP000216339"/>
    </source>
</evidence>
<dbReference type="EMBL" id="MQWD01000001">
    <property type="protein sequence ID" value="PAP75987.1"/>
    <property type="molecule type" value="Genomic_DNA"/>
</dbReference>
<evidence type="ECO:0000313" key="1">
    <source>
        <dbReference type="EMBL" id="PAP75987.1"/>
    </source>
</evidence>
<organism evidence="1 2">
    <name type="scientific">Rubrivirga marina</name>
    <dbReference type="NCBI Taxonomy" id="1196024"/>
    <lineage>
        <taxon>Bacteria</taxon>
        <taxon>Pseudomonadati</taxon>
        <taxon>Rhodothermota</taxon>
        <taxon>Rhodothermia</taxon>
        <taxon>Rhodothermales</taxon>
        <taxon>Rubricoccaceae</taxon>
        <taxon>Rubrivirga</taxon>
    </lineage>
</organism>
<keyword evidence="2" id="KW-1185">Reference proteome</keyword>
<dbReference type="Gene3D" id="2.130.10.10">
    <property type="entry name" value="YVTN repeat-like/Quinoprotein amine dehydrogenase"/>
    <property type="match status" value="1"/>
</dbReference>
<comment type="caution">
    <text evidence="1">The sequence shown here is derived from an EMBL/GenBank/DDBJ whole genome shotgun (WGS) entry which is preliminary data.</text>
</comment>
<protein>
    <recommendedName>
        <fullName evidence="3">Photosynthesis system II assembly factor Ycf48/Hcf136-like domain-containing protein</fullName>
    </recommendedName>
</protein>
<proteinExistence type="predicted"/>
<dbReference type="Proteomes" id="UP000216339">
    <property type="component" value="Unassembled WGS sequence"/>
</dbReference>
<reference evidence="1 2" key="1">
    <citation type="submission" date="2016-11" db="EMBL/GenBank/DDBJ databases">
        <title>Study of marine rhodopsin-containing bacteria.</title>
        <authorList>
            <person name="Yoshizawa S."/>
            <person name="Kumagai Y."/>
            <person name="Kogure K."/>
        </authorList>
    </citation>
    <scope>NUCLEOTIDE SEQUENCE [LARGE SCALE GENOMIC DNA]</scope>
    <source>
        <strain evidence="1 2">SAORIC-28</strain>
    </source>
</reference>